<keyword evidence="2" id="KW-1185">Reference proteome</keyword>
<evidence type="ECO:0008006" key="3">
    <source>
        <dbReference type="Google" id="ProtNLM"/>
    </source>
</evidence>
<gene>
    <name evidence="1" type="ORF">PVAP13_9KG572002</name>
</gene>
<dbReference type="AlphaFoldDB" id="A0A8T0NZZ5"/>
<proteinExistence type="predicted"/>
<reference evidence="1" key="1">
    <citation type="submission" date="2020-05" db="EMBL/GenBank/DDBJ databases">
        <title>WGS assembly of Panicum virgatum.</title>
        <authorList>
            <person name="Lovell J.T."/>
            <person name="Jenkins J."/>
            <person name="Shu S."/>
            <person name="Juenger T.E."/>
            <person name="Schmutz J."/>
        </authorList>
    </citation>
    <scope>NUCLEOTIDE SEQUENCE</scope>
    <source>
        <strain evidence="1">AP13</strain>
    </source>
</reference>
<evidence type="ECO:0000313" key="1">
    <source>
        <dbReference type="EMBL" id="KAG2555013.1"/>
    </source>
</evidence>
<dbReference type="EMBL" id="CM029053">
    <property type="protein sequence ID" value="KAG2555013.1"/>
    <property type="molecule type" value="Genomic_DNA"/>
</dbReference>
<comment type="caution">
    <text evidence="1">The sequence shown here is derived from an EMBL/GenBank/DDBJ whole genome shotgun (WGS) entry which is preliminary data.</text>
</comment>
<accession>A0A8T0NZZ5</accession>
<name>A0A8T0NZZ5_PANVG</name>
<protein>
    <recommendedName>
        <fullName evidence="3">Reverse transcriptase zinc-binding domain-containing protein</fullName>
    </recommendedName>
</protein>
<organism evidence="1 2">
    <name type="scientific">Panicum virgatum</name>
    <name type="common">Blackwell switchgrass</name>
    <dbReference type="NCBI Taxonomy" id="38727"/>
    <lineage>
        <taxon>Eukaryota</taxon>
        <taxon>Viridiplantae</taxon>
        <taxon>Streptophyta</taxon>
        <taxon>Embryophyta</taxon>
        <taxon>Tracheophyta</taxon>
        <taxon>Spermatophyta</taxon>
        <taxon>Magnoliopsida</taxon>
        <taxon>Liliopsida</taxon>
        <taxon>Poales</taxon>
        <taxon>Poaceae</taxon>
        <taxon>PACMAD clade</taxon>
        <taxon>Panicoideae</taxon>
        <taxon>Panicodae</taxon>
        <taxon>Paniceae</taxon>
        <taxon>Panicinae</taxon>
        <taxon>Panicum</taxon>
        <taxon>Panicum sect. Hiantes</taxon>
    </lineage>
</organism>
<sequence>MCSTLLHKGTIEAIDARCCAFIWTGDNTYTGGQCKAAWDLNKGLLSKFVDKLLQPPTTNWQKWFHRMYAAAWLQKLHQNSSRKWSPLATMFPALLSFCPWPNISVSHAYHQGQWMLPLHSRLSSVASSQWEMIQLALTNVTLSPDVPDRRGIGADLRPFSSRAFYLDLWGLPSFTDDVSPRVRSTIITAVLWNIWKARNSVVFNSLPPTVASSRSAI</sequence>
<dbReference type="Proteomes" id="UP000823388">
    <property type="component" value="Chromosome 9K"/>
</dbReference>
<evidence type="ECO:0000313" key="2">
    <source>
        <dbReference type="Proteomes" id="UP000823388"/>
    </source>
</evidence>